<organism evidence="8 9">
    <name type="scientific">Durusdinium trenchii</name>
    <dbReference type="NCBI Taxonomy" id="1381693"/>
    <lineage>
        <taxon>Eukaryota</taxon>
        <taxon>Sar</taxon>
        <taxon>Alveolata</taxon>
        <taxon>Dinophyceae</taxon>
        <taxon>Suessiales</taxon>
        <taxon>Symbiodiniaceae</taxon>
        <taxon>Durusdinium</taxon>
    </lineage>
</organism>
<keyword evidence="2 4" id="KW-0378">Hydrolase</keyword>
<dbReference type="Pfam" id="PF00150">
    <property type="entry name" value="Cellulase"/>
    <property type="match status" value="1"/>
</dbReference>
<evidence type="ECO:0000259" key="7">
    <source>
        <dbReference type="Pfam" id="PF00150"/>
    </source>
</evidence>
<evidence type="ECO:0000256" key="3">
    <source>
        <dbReference type="ARBA" id="ARBA00023295"/>
    </source>
</evidence>
<dbReference type="PANTHER" id="PTHR31263:SF0">
    <property type="entry name" value="CELLULASE FAMILY PROTEIN (AFU_ORTHOLOGUE AFUA_5G14560)"/>
    <property type="match status" value="1"/>
</dbReference>
<evidence type="ECO:0000256" key="2">
    <source>
        <dbReference type="ARBA" id="ARBA00022801"/>
    </source>
</evidence>
<proteinExistence type="inferred from homology"/>
<feature type="chain" id="PRO_5045512370" evidence="6">
    <location>
        <begin position="19"/>
        <end position="553"/>
    </location>
</feature>
<feature type="signal peptide" evidence="6">
    <location>
        <begin position="1"/>
        <end position="18"/>
    </location>
</feature>
<evidence type="ECO:0000313" key="9">
    <source>
        <dbReference type="Proteomes" id="UP001642464"/>
    </source>
</evidence>
<keyword evidence="6" id="KW-0732">Signal</keyword>
<gene>
    <name evidence="8" type="ORF">SCF082_LOCUS33121</name>
</gene>
<feature type="transmembrane region" description="Helical" evidence="5">
    <location>
        <begin position="291"/>
        <end position="315"/>
    </location>
</feature>
<comment type="caution">
    <text evidence="8">The sequence shown here is derived from an EMBL/GenBank/DDBJ whole genome shotgun (WGS) entry which is preliminary data.</text>
</comment>
<sequence length="553" mass="62052">MRWNLGLLVLGLAAGTQPILGPRARNAATLVDRRKLPLHTRGRYIVNTDNERVKWACINWAGAYSLPGVVGGLEVQNLTNLAARISILGFNCVRLCYSTENHLLNPLVKDEDVAANPALKGKRFMEIFDQTVQALTDQGLMVILNNHISRSGWCCNVLQEEGFWYTERFPEEKWMESLLDMTRRFRDNSLVVAFDIRNEPHDIPGRLMTWGDGNPATDWAFAAERAGNAILAVNPDLLIVVSALCFCMDLRPVKSHPIQFNLPNRLVYETHNYIEFQIATLFSNNFFSWRWVANMSTYVLVVLVVLDLVVLYMWLRIGRPWPRKSTLLALISGWAAIFFAVVAGVCAFGYHFYLQYCSYVAQYYFLPNMIICAIASFALLLLGFWAAKFGLRVVATSDDCAILPEVCECAASDDLGSSSEEEAGNVKCRVYQAVQAGGVIKEQEAKLWRVPGFACEPGYHSLWVAQEYCIGTKRKLPRLSQAEAPVWDSGALVRSFGEPMPVGFGIWGLDRRHVCDLDQKEGDFVIDTMLYGLDCFDQLTAQLVKRGGLAEGL</sequence>
<dbReference type="Proteomes" id="UP001642464">
    <property type="component" value="Unassembled WGS sequence"/>
</dbReference>
<evidence type="ECO:0000256" key="5">
    <source>
        <dbReference type="SAM" id="Phobius"/>
    </source>
</evidence>
<comment type="similarity">
    <text evidence="1 4">Belongs to the glycosyl hydrolase 5 (cellulase A) family.</text>
</comment>
<dbReference type="InterPro" id="IPR001547">
    <property type="entry name" value="Glyco_hydro_5"/>
</dbReference>
<protein>
    <submittedName>
        <fullName evidence="8">4-beta-glucanase E1 (Endocellulase E1</fullName>
    </submittedName>
</protein>
<dbReference type="PANTHER" id="PTHR31263">
    <property type="entry name" value="CELLULASE FAMILY PROTEIN (AFU_ORTHOLOGUE AFUA_5G14560)"/>
    <property type="match status" value="1"/>
</dbReference>
<keyword evidence="5" id="KW-0812">Transmembrane</keyword>
<keyword evidence="9" id="KW-1185">Reference proteome</keyword>
<dbReference type="Gene3D" id="3.20.20.80">
    <property type="entry name" value="Glycosidases"/>
    <property type="match status" value="1"/>
</dbReference>
<keyword evidence="5" id="KW-1133">Transmembrane helix</keyword>
<dbReference type="EMBL" id="CAXAMM010029224">
    <property type="protein sequence ID" value="CAK9064279.1"/>
    <property type="molecule type" value="Genomic_DNA"/>
</dbReference>
<dbReference type="SUPFAM" id="SSF51445">
    <property type="entry name" value="(Trans)glycosidases"/>
    <property type="match status" value="1"/>
</dbReference>
<dbReference type="InterPro" id="IPR017853">
    <property type="entry name" value="GH"/>
</dbReference>
<accession>A0ABP0NND3</accession>
<evidence type="ECO:0000313" key="8">
    <source>
        <dbReference type="EMBL" id="CAK9064279.1"/>
    </source>
</evidence>
<evidence type="ECO:0000256" key="1">
    <source>
        <dbReference type="ARBA" id="ARBA00005641"/>
    </source>
</evidence>
<feature type="transmembrane region" description="Helical" evidence="5">
    <location>
        <begin position="365"/>
        <end position="387"/>
    </location>
</feature>
<feature type="domain" description="Glycoside hydrolase family 5" evidence="7">
    <location>
        <begin position="77"/>
        <end position="278"/>
    </location>
</feature>
<keyword evidence="5" id="KW-0472">Membrane</keyword>
<keyword evidence="3 4" id="KW-0326">Glycosidase</keyword>
<evidence type="ECO:0000256" key="6">
    <source>
        <dbReference type="SAM" id="SignalP"/>
    </source>
</evidence>
<name>A0ABP0NND3_9DINO</name>
<evidence type="ECO:0000256" key="4">
    <source>
        <dbReference type="RuleBase" id="RU361153"/>
    </source>
</evidence>
<feature type="transmembrane region" description="Helical" evidence="5">
    <location>
        <begin position="327"/>
        <end position="353"/>
    </location>
</feature>
<reference evidence="8 9" key="1">
    <citation type="submission" date="2024-02" db="EMBL/GenBank/DDBJ databases">
        <authorList>
            <person name="Chen Y."/>
            <person name="Shah S."/>
            <person name="Dougan E. K."/>
            <person name="Thang M."/>
            <person name="Chan C."/>
        </authorList>
    </citation>
    <scope>NUCLEOTIDE SEQUENCE [LARGE SCALE GENOMIC DNA]</scope>
</reference>